<protein>
    <submittedName>
        <fullName evidence="2">Uncharacterized protein</fullName>
    </submittedName>
</protein>
<feature type="region of interest" description="Disordered" evidence="1">
    <location>
        <begin position="59"/>
        <end position="89"/>
    </location>
</feature>
<dbReference type="Gene3D" id="3.20.20.80">
    <property type="entry name" value="Glycosidases"/>
    <property type="match status" value="1"/>
</dbReference>
<evidence type="ECO:0000313" key="3">
    <source>
        <dbReference type="Proteomes" id="UP000717328"/>
    </source>
</evidence>
<reference evidence="2" key="2">
    <citation type="submission" date="2021-10" db="EMBL/GenBank/DDBJ databases">
        <title>Phylogenomics reveals ancestral predisposition of the termite-cultivated fungus Termitomyces towards a domesticated lifestyle.</title>
        <authorList>
            <person name="Auxier B."/>
            <person name="Grum-Grzhimaylo A."/>
            <person name="Cardenas M.E."/>
            <person name="Lodge J.D."/>
            <person name="Laessoe T."/>
            <person name="Pedersen O."/>
            <person name="Smith M.E."/>
            <person name="Kuyper T.W."/>
            <person name="Franco-Molano E.A."/>
            <person name="Baroni T.J."/>
            <person name="Aanen D.K."/>
        </authorList>
    </citation>
    <scope>NUCLEOTIDE SEQUENCE</scope>
    <source>
        <strain evidence="2">D49</strain>
    </source>
</reference>
<comment type="caution">
    <text evidence="2">The sequence shown here is derived from an EMBL/GenBank/DDBJ whole genome shotgun (WGS) entry which is preliminary data.</text>
</comment>
<dbReference type="Proteomes" id="UP000717328">
    <property type="component" value="Unassembled WGS sequence"/>
</dbReference>
<gene>
    <name evidence="2" type="ORF">H0H81_008795</name>
</gene>
<dbReference type="EMBL" id="JABCKI010005716">
    <property type="protein sequence ID" value="KAG5639634.1"/>
    <property type="molecule type" value="Genomic_DNA"/>
</dbReference>
<dbReference type="OrthoDB" id="406631at2759"/>
<accession>A0A9P7FYS2</accession>
<name>A0A9P7FYS2_9AGAR</name>
<keyword evidence="3" id="KW-1185">Reference proteome</keyword>
<evidence type="ECO:0000256" key="1">
    <source>
        <dbReference type="SAM" id="MobiDB-lite"/>
    </source>
</evidence>
<proteinExistence type="predicted"/>
<organism evidence="2 3">
    <name type="scientific">Sphagnurus paluster</name>
    <dbReference type="NCBI Taxonomy" id="117069"/>
    <lineage>
        <taxon>Eukaryota</taxon>
        <taxon>Fungi</taxon>
        <taxon>Dikarya</taxon>
        <taxon>Basidiomycota</taxon>
        <taxon>Agaricomycotina</taxon>
        <taxon>Agaricomycetes</taxon>
        <taxon>Agaricomycetidae</taxon>
        <taxon>Agaricales</taxon>
        <taxon>Tricholomatineae</taxon>
        <taxon>Lyophyllaceae</taxon>
        <taxon>Sphagnurus</taxon>
    </lineage>
</organism>
<evidence type="ECO:0000313" key="2">
    <source>
        <dbReference type="EMBL" id="KAG5639634.1"/>
    </source>
</evidence>
<dbReference type="InterPro" id="IPR017853">
    <property type="entry name" value="GH"/>
</dbReference>
<sequence>MVTGTKAGQEALLLSTLARLDYRTLTISAYIKSIDPNHLVALGDEGFYNQPGAPTYPYQKAGDNLVAPKPGALNGSPITQHPKQKPENL</sequence>
<reference evidence="2" key="1">
    <citation type="submission" date="2021-02" db="EMBL/GenBank/DDBJ databases">
        <authorList>
            <person name="Nieuwenhuis M."/>
            <person name="Van De Peppel L.J.J."/>
        </authorList>
    </citation>
    <scope>NUCLEOTIDE SEQUENCE</scope>
    <source>
        <strain evidence="2">D49</strain>
    </source>
</reference>
<dbReference type="SUPFAM" id="SSF51445">
    <property type="entry name" value="(Trans)glycosidases"/>
    <property type="match status" value="1"/>
</dbReference>
<dbReference type="AlphaFoldDB" id="A0A9P7FYS2"/>